<dbReference type="EMBL" id="UINC01128021">
    <property type="protein sequence ID" value="SVD07518.1"/>
    <property type="molecule type" value="Genomic_DNA"/>
</dbReference>
<evidence type="ECO:0000259" key="1">
    <source>
        <dbReference type="Pfam" id="PF07143"/>
    </source>
</evidence>
<dbReference type="SUPFAM" id="SSF159245">
    <property type="entry name" value="AttH-like"/>
    <property type="match status" value="1"/>
</dbReference>
<evidence type="ECO:0000313" key="2">
    <source>
        <dbReference type="EMBL" id="SVD07518.1"/>
    </source>
</evidence>
<feature type="non-terminal residue" evidence="2">
    <location>
        <position position="1"/>
    </location>
</feature>
<accession>A0A382SEC7</accession>
<dbReference type="Pfam" id="PF07143">
    <property type="entry name" value="CrtC"/>
    <property type="match status" value="1"/>
</dbReference>
<dbReference type="PANTHER" id="PTHR38591:SF1">
    <property type="entry name" value="BLL1000 PROTEIN"/>
    <property type="match status" value="1"/>
</dbReference>
<dbReference type="PANTHER" id="PTHR38591">
    <property type="entry name" value="HYDROLASE"/>
    <property type="match status" value="1"/>
</dbReference>
<reference evidence="2" key="1">
    <citation type="submission" date="2018-05" db="EMBL/GenBank/DDBJ databases">
        <authorList>
            <person name="Lanie J.A."/>
            <person name="Ng W.-L."/>
            <person name="Kazmierczak K.M."/>
            <person name="Andrzejewski T.M."/>
            <person name="Davidsen T.M."/>
            <person name="Wayne K.J."/>
            <person name="Tettelin H."/>
            <person name="Glass J.I."/>
            <person name="Rusch D."/>
            <person name="Podicherti R."/>
            <person name="Tsui H.-C.T."/>
            <person name="Winkler M.E."/>
        </authorList>
    </citation>
    <scope>NUCLEOTIDE SEQUENCE</scope>
</reference>
<gene>
    <name evidence="2" type="ORF">METZ01_LOCUS360372</name>
</gene>
<protein>
    <recommendedName>
        <fullName evidence="1">AttH domain-containing protein</fullName>
    </recommendedName>
</protein>
<proteinExistence type="predicted"/>
<sequence length="304" mass="33203">IEWWYFNGLLTDDRDQEYSYHYVTFQSERSGGAVPSLLQASLGDHTTGKHLTGEQILLDSLDPDATGIDIAVNGWKMQGDGQSYNLEFVLASYSLDLEAVSVRPPVLHHGVGLVSLGPAGDTFYYSRTRLEVTGNIMIDGEQRPITGVTWMDHQWGDEISQRVGWDWASVQLDDGSDLMAVMVWDPSGRTPFAKYGTLVSPNGSVLNLAQDDVSISSSAIWTSPATGIEYPSGWTLTVSSLDLSLELEPVLVDSEFAGSRYTPAAYWEGEVRATGTRQGKVVSGRGFVELVGYDPSQSDGYTTP</sequence>
<organism evidence="2">
    <name type="scientific">marine metagenome</name>
    <dbReference type="NCBI Taxonomy" id="408172"/>
    <lineage>
        <taxon>unclassified sequences</taxon>
        <taxon>metagenomes</taxon>
        <taxon>ecological metagenomes</taxon>
    </lineage>
</organism>
<feature type="domain" description="AttH" evidence="1">
    <location>
        <begin position="1"/>
        <end position="157"/>
    </location>
</feature>
<dbReference type="InterPro" id="IPR023374">
    <property type="entry name" value="AttH-like_dom_sf"/>
</dbReference>
<dbReference type="Gene3D" id="2.40.370.10">
    <property type="entry name" value="AttH-like domain"/>
    <property type="match status" value="2"/>
</dbReference>
<dbReference type="AlphaFoldDB" id="A0A382SEC7"/>
<dbReference type="Pfam" id="PF17186">
    <property type="entry name" value="Lipocalin_9"/>
    <property type="match status" value="1"/>
</dbReference>
<name>A0A382SEC7_9ZZZZ</name>
<dbReference type="InterPro" id="IPR010791">
    <property type="entry name" value="AttH_dom"/>
</dbReference>